<dbReference type="Proteomes" id="UP000410492">
    <property type="component" value="Unassembled WGS sequence"/>
</dbReference>
<gene>
    <name evidence="2" type="ORF">CALMAC_LOCUS13457</name>
</gene>
<evidence type="ECO:0000313" key="2">
    <source>
        <dbReference type="EMBL" id="VEN53756.1"/>
    </source>
</evidence>
<protein>
    <submittedName>
        <fullName evidence="2">Uncharacterized protein</fullName>
    </submittedName>
</protein>
<dbReference type="EMBL" id="CAACVG010009642">
    <property type="protein sequence ID" value="VEN53756.1"/>
    <property type="molecule type" value="Genomic_DNA"/>
</dbReference>
<feature type="signal peptide" evidence="1">
    <location>
        <begin position="1"/>
        <end position="17"/>
    </location>
</feature>
<organism evidence="2 3">
    <name type="scientific">Callosobruchus maculatus</name>
    <name type="common">Southern cowpea weevil</name>
    <name type="synonym">Pulse bruchid</name>
    <dbReference type="NCBI Taxonomy" id="64391"/>
    <lineage>
        <taxon>Eukaryota</taxon>
        <taxon>Metazoa</taxon>
        <taxon>Ecdysozoa</taxon>
        <taxon>Arthropoda</taxon>
        <taxon>Hexapoda</taxon>
        <taxon>Insecta</taxon>
        <taxon>Pterygota</taxon>
        <taxon>Neoptera</taxon>
        <taxon>Endopterygota</taxon>
        <taxon>Coleoptera</taxon>
        <taxon>Polyphaga</taxon>
        <taxon>Cucujiformia</taxon>
        <taxon>Chrysomeloidea</taxon>
        <taxon>Chrysomelidae</taxon>
        <taxon>Bruchinae</taxon>
        <taxon>Bruchini</taxon>
        <taxon>Callosobruchus</taxon>
    </lineage>
</organism>
<proteinExistence type="predicted"/>
<sequence>MNCRWWYTLLCISATFSTQLRWLDGKKEQLQVKNNIQAYLNL</sequence>
<feature type="chain" id="PRO_5025056499" evidence="1">
    <location>
        <begin position="18"/>
        <end position="42"/>
    </location>
</feature>
<keyword evidence="1" id="KW-0732">Signal</keyword>
<accession>A0A653D0P8</accession>
<keyword evidence="3" id="KW-1185">Reference proteome</keyword>
<evidence type="ECO:0000256" key="1">
    <source>
        <dbReference type="SAM" id="SignalP"/>
    </source>
</evidence>
<name>A0A653D0P8_CALMS</name>
<evidence type="ECO:0000313" key="3">
    <source>
        <dbReference type="Proteomes" id="UP000410492"/>
    </source>
</evidence>
<reference evidence="2 3" key="1">
    <citation type="submission" date="2019-01" db="EMBL/GenBank/DDBJ databases">
        <authorList>
            <person name="Sayadi A."/>
        </authorList>
    </citation>
    <scope>NUCLEOTIDE SEQUENCE [LARGE SCALE GENOMIC DNA]</scope>
</reference>
<dbReference type="AlphaFoldDB" id="A0A653D0P8"/>